<dbReference type="Proteomes" id="UP001362999">
    <property type="component" value="Unassembled WGS sequence"/>
</dbReference>
<name>A0AAW0A4N0_9AGAR</name>
<dbReference type="EMBL" id="JAWWNJ010000085">
    <property type="protein sequence ID" value="KAK7001024.1"/>
    <property type="molecule type" value="Genomic_DNA"/>
</dbReference>
<accession>A0AAW0A4N0</accession>
<sequence>MDLGAHFDREAAMHALDNLIQRRATEDVAAFKESFQYFSQMNLDNIVVHEASRLESSRREWKLAAMSTNGAVEEEVTFRVHGVLAKVNLVPGNITHLNGQKASTLSQRVQLVGLGSSAFDEMLMNTKVVADLLRRYFGGQQSISWRIGEDFGDLQFNCSCLYLTKSINRPEQEIAFGPGVDPFKKFEKFRNQGYIHTALNVVKYFRRVRENDELALYECFPGTFRVGDIVEVQGSVVAFPIKDGIMKVAFRMNALTLEDATYSKAAEHARTRQLAPTVHRPLPLKRKSWYEQEGEDAGVGITRRKFKDMRLGDAISTDRGAGEKK</sequence>
<evidence type="ECO:0000313" key="1">
    <source>
        <dbReference type="EMBL" id="KAK7001024.1"/>
    </source>
</evidence>
<evidence type="ECO:0000313" key="2">
    <source>
        <dbReference type="Proteomes" id="UP001362999"/>
    </source>
</evidence>
<protein>
    <submittedName>
        <fullName evidence="1">Uncharacterized protein</fullName>
    </submittedName>
</protein>
<reference evidence="1 2" key="1">
    <citation type="journal article" date="2024" name="J Genomics">
        <title>Draft genome sequencing and assembly of Favolaschia claudopus CIRM-BRFM 2984 isolated from oak limbs.</title>
        <authorList>
            <person name="Navarro D."/>
            <person name="Drula E."/>
            <person name="Chaduli D."/>
            <person name="Cazenave R."/>
            <person name="Ahrendt S."/>
            <person name="Wang J."/>
            <person name="Lipzen A."/>
            <person name="Daum C."/>
            <person name="Barry K."/>
            <person name="Grigoriev I.V."/>
            <person name="Favel A."/>
            <person name="Rosso M.N."/>
            <person name="Martin F."/>
        </authorList>
    </citation>
    <scope>NUCLEOTIDE SEQUENCE [LARGE SCALE GENOMIC DNA]</scope>
    <source>
        <strain evidence="1 2">CIRM-BRFM 2984</strain>
    </source>
</reference>
<gene>
    <name evidence="1" type="ORF">R3P38DRAFT_3217789</name>
</gene>
<keyword evidence="2" id="KW-1185">Reference proteome</keyword>
<comment type="caution">
    <text evidence="1">The sequence shown here is derived from an EMBL/GenBank/DDBJ whole genome shotgun (WGS) entry which is preliminary data.</text>
</comment>
<proteinExistence type="predicted"/>
<dbReference type="AlphaFoldDB" id="A0AAW0A4N0"/>
<organism evidence="1 2">
    <name type="scientific">Favolaschia claudopus</name>
    <dbReference type="NCBI Taxonomy" id="2862362"/>
    <lineage>
        <taxon>Eukaryota</taxon>
        <taxon>Fungi</taxon>
        <taxon>Dikarya</taxon>
        <taxon>Basidiomycota</taxon>
        <taxon>Agaricomycotina</taxon>
        <taxon>Agaricomycetes</taxon>
        <taxon>Agaricomycetidae</taxon>
        <taxon>Agaricales</taxon>
        <taxon>Marasmiineae</taxon>
        <taxon>Mycenaceae</taxon>
        <taxon>Favolaschia</taxon>
    </lineage>
</organism>